<sequence>MECRKLELTIISANDLREVRRVFKMKVYAKVFIGGNQEMEKRTPVDNHGQTNPAWNYTMKYSISESWLQHHGTMLVIKLYCKRKLGDRYIGEVHQPLKQLYDYADPMGGSAVVWFPVLIGSVESQGKLCFSYRFGEKLLVRVVQFDGSKADQYSCCHRVSRCNLQPTPSPLVFIGGNQEMEKRTPVDKHGETNPAWNYTLKYSISEQWLQHHGTMLVIKLYCKRKLGDRYIGEVHQSLKQLYDYAYPFGGNAVVWFPVQKGSAESQGQLCFSYRFGEKVAIEKLMLAENIASFLVTGPDGAL</sequence>
<evidence type="ECO:0000259" key="1">
    <source>
        <dbReference type="PROSITE" id="PS50004"/>
    </source>
</evidence>
<proteinExistence type="predicted"/>
<dbReference type="InterPro" id="IPR044750">
    <property type="entry name" value="C2_SRC2/BAP"/>
</dbReference>
<dbReference type="PANTHER" id="PTHR32246:SF22">
    <property type="entry name" value="C2 DOMAIN-CONTAINING PROTEIN"/>
    <property type="match status" value="1"/>
</dbReference>
<dbReference type="PROSITE" id="PS50004">
    <property type="entry name" value="C2"/>
    <property type="match status" value="2"/>
</dbReference>
<keyword evidence="3" id="KW-1185">Reference proteome</keyword>
<gene>
    <name evidence="2" type="ORF">M8C21_018891</name>
</gene>
<comment type="caution">
    <text evidence="2">The sequence shown here is derived from an EMBL/GenBank/DDBJ whole genome shotgun (WGS) entry which is preliminary data.</text>
</comment>
<dbReference type="GO" id="GO:0006952">
    <property type="term" value="P:defense response"/>
    <property type="evidence" value="ECO:0007669"/>
    <property type="project" value="InterPro"/>
</dbReference>
<dbReference type="SMART" id="SM00239">
    <property type="entry name" value="C2"/>
    <property type="match status" value="2"/>
</dbReference>
<accession>A0AAD5CD82</accession>
<evidence type="ECO:0000313" key="3">
    <source>
        <dbReference type="Proteomes" id="UP001206925"/>
    </source>
</evidence>
<feature type="domain" description="C2" evidence="1">
    <location>
        <begin position="124"/>
        <end position="256"/>
    </location>
</feature>
<dbReference type="Gene3D" id="2.60.40.150">
    <property type="entry name" value="C2 domain"/>
    <property type="match status" value="2"/>
</dbReference>
<dbReference type="InterPro" id="IPR035892">
    <property type="entry name" value="C2_domain_sf"/>
</dbReference>
<dbReference type="AlphaFoldDB" id="A0AAD5CD82"/>
<dbReference type="SUPFAM" id="SSF49562">
    <property type="entry name" value="C2 domain (Calcium/lipid-binding domain, CaLB)"/>
    <property type="match status" value="2"/>
</dbReference>
<name>A0AAD5CD82_AMBAR</name>
<feature type="domain" description="C2" evidence="1">
    <location>
        <begin position="1"/>
        <end position="115"/>
    </location>
</feature>
<dbReference type="InterPro" id="IPR000008">
    <property type="entry name" value="C2_dom"/>
</dbReference>
<dbReference type="EMBL" id="JAMZMK010008662">
    <property type="protein sequence ID" value="KAI7739185.1"/>
    <property type="molecule type" value="Genomic_DNA"/>
</dbReference>
<dbReference type="Pfam" id="PF00168">
    <property type="entry name" value="C2"/>
    <property type="match status" value="2"/>
</dbReference>
<organism evidence="2 3">
    <name type="scientific">Ambrosia artemisiifolia</name>
    <name type="common">Common ragweed</name>
    <dbReference type="NCBI Taxonomy" id="4212"/>
    <lineage>
        <taxon>Eukaryota</taxon>
        <taxon>Viridiplantae</taxon>
        <taxon>Streptophyta</taxon>
        <taxon>Embryophyta</taxon>
        <taxon>Tracheophyta</taxon>
        <taxon>Spermatophyta</taxon>
        <taxon>Magnoliopsida</taxon>
        <taxon>eudicotyledons</taxon>
        <taxon>Gunneridae</taxon>
        <taxon>Pentapetalae</taxon>
        <taxon>asterids</taxon>
        <taxon>campanulids</taxon>
        <taxon>Asterales</taxon>
        <taxon>Asteraceae</taxon>
        <taxon>Asteroideae</taxon>
        <taxon>Heliantheae alliance</taxon>
        <taxon>Heliantheae</taxon>
        <taxon>Ambrosia</taxon>
    </lineage>
</organism>
<protein>
    <recommendedName>
        <fullName evidence="1">C2 domain-containing protein</fullName>
    </recommendedName>
</protein>
<dbReference type="PANTHER" id="PTHR32246">
    <property type="entry name" value="INGRESSION PROTEIN FIC1"/>
    <property type="match status" value="1"/>
</dbReference>
<dbReference type="Proteomes" id="UP001206925">
    <property type="component" value="Unassembled WGS sequence"/>
</dbReference>
<dbReference type="CDD" id="cd04051">
    <property type="entry name" value="C2_SRC2_like"/>
    <property type="match status" value="1"/>
</dbReference>
<evidence type="ECO:0000313" key="2">
    <source>
        <dbReference type="EMBL" id="KAI7739185.1"/>
    </source>
</evidence>
<reference evidence="2" key="1">
    <citation type="submission" date="2022-06" db="EMBL/GenBank/DDBJ databases">
        <title>Uncovering the hologenomic basis of an extraordinary plant invasion.</title>
        <authorList>
            <person name="Bieker V.C."/>
            <person name="Martin M.D."/>
            <person name="Gilbert T."/>
            <person name="Hodgins K."/>
            <person name="Battlay P."/>
            <person name="Petersen B."/>
            <person name="Wilson J."/>
        </authorList>
    </citation>
    <scope>NUCLEOTIDE SEQUENCE</scope>
    <source>
        <strain evidence="2">AA19_3_7</strain>
        <tissue evidence="2">Leaf</tissue>
    </source>
</reference>